<gene>
    <name evidence="1" type="ORF">AMST5_00178</name>
</gene>
<name>A0AA48LXH5_9ZZZZ</name>
<sequence length="81" mass="8958">MASFAKVTFCKVFFAPSGELVAKSAECLFRQLASSRTKRAVSFLPPCTFQLVRESFHWACAEASSPMPWVNSSHGLSSLRK</sequence>
<dbReference type="EMBL" id="OY288114">
    <property type="protein sequence ID" value="CAJ0849804.1"/>
    <property type="molecule type" value="Genomic_DNA"/>
</dbReference>
<organism evidence="1">
    <name type="scientific">freshwater sediment metagenome</name>
    <dbReference type="NCBI Taxonomy" id="556182"/>
    <lineage>
        <taxon>unclassified sequences</taxon>
        <taxon>metagenomes</taxon>
        <taxon>ecological metagenomes</taxon>
    </lineage>
</organism>
<protein>
    <submittedName>
        <fullName evidence="1">Uncharacterized protein</fullName>
    </submittedName>
</protein>
<accession>A0AA48LXH5</accession>
<evidence type="ECO:0000313" key="1">
    <source>
        <dbReference type="EMBL" id="CAJ0849804.1"/>
    </source>
</evidence>
<dbReference type="AlphaFoldDB" id="A0AA48LXH5"/>
<proteinExistence type="predicted"/>
<reference evidence="1" key="1">
    <citation type="submission" date="2023-07" db="EMBL/GenBank/DDBJ databases">
        <authorList>
            <person name="Pelsma A.J. K."/>
        </authorList>
    </citation>
    <scope>NUCLEOTIDE SEQUENCE</scope>
</reference>